<organism evidence="3 4">
    <name type="scientific">Nocardia terpenica</name>
    <dbReference type="NCBI Taxonomy" id="455432"/>
    <lineage>
        <taxon>Bacteria</taxon>
        <taxon>Bacillati</taxon>
        <taxon>Actinomycetota</taxon>
        <taxon>Actinomycetes</taxon>
        <taxon>Mycobacteriales</taxon>
        <taxon>Nocardiaceae</taxon>
        <taxon>Nocardia</taxon>
    </lineage>
</organism>
<dbReference type="STRING" id="455432.AWN90_30780"/>
<dbReference type="EMBL" id="LWGR01000007">
    <property type="protein sequence ID" value="KZM73099.1"/>
    <property type="molecule type" value="Genomic_DNA"/>
</dbReference>
<keyword evidence="2" id="KW-0732">Signal</keyword>
<proteinExistence type="predicted"/>
<evidence type="ECO:0000256" key="2">
    <source>
        <dbReference type="SAM" id="SignalP"/>
    </source>
</evidence>
<sequence>MAAGKHRAPNPHRLRVSNAVAAGAVPLVLAIVGSGVANAAPAEQSQAAQQDQAPKPQWPAGDTPNARPYEGLHIPGNTLSSLQSARSMPDRSYLAPVGVLHPPAPVPAVPPIAPPPGKFRFGDVQVDAPQWMDREQAIEINDNSAQTEANLATFLDSIGMERSRSDRIAGQTVGTAAQGAVAGAAMAAPLALTSGLVGGALGLVIGLPFMPVGVVAGPVLGASIGAGVITAPAAAAGAAAGAVVGAVSSFNAPPRVVGD</sequence>
<evidence type="ECO:0000256" key="1">
    <source>
        <dbReference type="SAM" id="MobiDB-lite"/>
    </source>
</evidence>
<keyword evidence="4" id="KW-1185">Reference proteome</keyword>
<protein>
    <submittedName>
        <fullName evidence="3">Uncharacterized protein</fullName>
    </submittedName>
</protein>
<reference evidence="3 4" key="1">
    <citation type="submission" date="2016-04" db="EMBL/GenBank/DDBJ databases">
        <authorList>
            <person name="Evans L.H."/>
            <person name="Alamgir A."/>
            <person name="Owens N."/>
            <person name="Weber N.D."/>
            <person name="Virtaneva K."/>
            <person name="Barbian K."/>
            <person name="Babar A."/>
            <person name="Rosenke K."/>
        </authorList>
    </citation>
    <scope>NUCLEOTIDE SEQUENCE [LARGE SCALE GENOMIC DNA]</scope>
    <source>
        <strain evidence="3 4">IFM 0406</strain>
    </source>
</reference>
<name>A0A164M708_9NOCA</name>
<dbReference type="RefSeq" id="WP_067589778.1">
    <property type="nucleotide sequence ID" value="NZ_JABMCZ010000004.1"/>
</dbReference>
<feature type="region of interest" description="Disordered" evidence="1">
    <location>
        <begin position="42"/>
        <end position="86"/>
    </location>
</feature>
<feature type="signal peptide" evidence="2">
    <location>
        <begin position="1"/>
        <end position="39"/>
    </location>
</feature>
<dbReference type="AlphaFoldDB" id="A0A164M708"/>
<dbReference type="Proteomes" id="UP000076512">
    <property type="component" value="Unassembled WGS sequence"/>
</dbReference>
<evidence type="ECO:0000313" key="4">
    <source>
        <dbReference type="Proteomes" id="UP000076512"/>
    </source>
</evidence>
<evidence type="ECO:0000313" key="3">
    <source>
        <dbReference type="EMBL" id="KZM73099.1"/>
    </source>
</evidence>
<gene>
    <name evidence="3" type="ORF">AWN90_30780</name>
</gene>
<accession>A0A164M708</accession>
<dbReference type="OrthoDB" id="4544188at2"/>
<feature type="compositionally biased region" description="Low complexity" evidence="1">
    <location>
        <begin position="42"/>
        <end position="60"/>
    </location>
</feature>
<feature type="chain" id="PRO_5007851669" evidence="2">
    <location>
        <begin position="40"/>
        <end position="259"/>
    </location>
</feature>
<feature type="compositionally biased region" description="Polar residues" evidence="1">
    <location>
        <begin position="77"/>
        <end position="86"/>
    </location>
</feature>
<comment type="caution">
    <text evidence="3">The sequence shown here is derived from an EMBL/GenBank/DDBJ whole genome shotgun (WGS) entry which is preliminary data.</text>
</comment>